<feature type="transmembrane region" description="Helical" evidence="1">
    <location>
        <begin position="39"/>
        <end position="59"/>
    </location>
</feature>
<dbReference type="RefSeq" id="WP_307204038.1">
    <property type="nucleotide sequence ID" value="NZ_JAUTAN010000001.1"/>
</dbReference>
<organism evidence="2 3">
    <name type="scientific">Nocardioides zeae</name>
    <dbReference type="NCBI Taxonomy" id="1457234"/>
    <lineage>
        <taxon>Bacteria</taxon>
        <taxon>Bacillati</taxon>
        <taxon>Actinomycetota</taxon>
        <taxon>Actinomycetes</taxon>
        <taxon>Propionibacteriales</taxon>
        <taxon>Nocardioidaceae</taxon>
        <taxon>Nocardioides</taxon>
    </lineage>
</organism>
<evidence type="ECO:0000256" key="1">
    <source>
        <dbReference type="SAM" id="Phobius"/>
    </source>
</evidence>
<proteinExistence type="predicted"/>
<dbReference type="Proteomes" id="UP001239215">
    <property type="component" value="Unassembled WGS sequence"/>
</dbReference>
<evidence type="ECO:0000313" key="3">
    <source>
        <dbReference type="Proteomes" id="UP001239215"/>
    </source>
</evidence>
<sequence>MNLTDDSDRVVTRSLQRLADHAPTHLAYDPHPRRRRRPAAALAVVAIAAASAILGAVVAPQVLEPAPSTHSADATASPSSEESTLILGDVSSWPRVRLSTCDEWSPAGGNEVVEVDAITDECISKAPLDAVVVLRGGYTADGPFGSRWADTTEVWREVGSHSVRRLVSGPLVEMSSRAVDGLVCDTCDEVLVVIGPEPASVSRLVESITAG</sequence>
<comment type="caution">
    <text evidence="2">The sequence shown here is derived from an EMBL/GenBank/DDBJ whole genome shotgun (WGS) entry which is preliminary data.</text>
</comment>
<reference evidence="2" key="1">
    <citation type="submission" date="2023-07" db="EMBL/GenBank/DDBJ databases">
        <title>Functional and genomic diversity of the sorghum phyllosphere microbiome.</title>
        <authorList>
            <person name="Shade A."/>
        </authorList>
    </citation>
    <scope>NUCLEOTIDE SEQUENCE</scope>
    <source>
        <strain evidence="2">SORGH_AS_1067</strain>
    </source>
</reference>
<gene>
    <name evidence="2" type="ORF">QE405_003705</name>
</gene>
<name>A0AAJ1U8P2_9ACTN</name>
<keyword evidence="1" id="KW-0472">Membrane</keyword>
<keyword evidence="1" id="KW-0812">Transmembrane</keyword>
<protein>
    <submittedName>
        <fullName evidence="2">Uncharacterized protein</fullName>
    </submittedName>
</protein>
<dbReference type="EMBL" id="JAUTAN010000001">
    <property type="protein sequence ID" value="MDQ1106421.1"/>
    <property type="molecule type" value="Genomic_DNA"/>
</dbReference>
<evidence type="ECO:0000313" key="2">
    <source>
        <dbReference type="EMBL" id="MDQ1106421.1"/>
    </source>
</evidence>
<keyword evidence="1" id="KW-1133">Transmembrane helix</keyword>
<accession>A0AAJ1U8P2</accession>
<dbReference type="AlphaFoldDB" id="A0AAJ1U8P2"/>